<sequence length="401" mass="43577">MKTPLSDASSCSGVPLCITDLELGKMGVLATMPGSIFTELPIWASSSRFPIPVCIGTIRGRRFCSSWLRVSDQRYSARTRSGVVVCCNGDGNNHEGSDERGSSWDEGSKPSEVSRLHAENSELRASLAELSKSLASISGALAEVSRAVELVARAVDRGPSENGGFGVSALVASPAPEIAAVPEISRSQEALSPFSGISSSEKAELEGIQDPVQAQLMEQNMKAHNLAYRLQQAFFQARIEGLGKPFQLAAEDFVATCLEAHAMGIGLKELQLQLILLEGSLSDAFAIRNQRHSDDPVMSEESRVRSSWVRLVYTTLAEVKERRSRVEYAASDVGKVREQPDPSDDFVRQLVTLAFEQGYDLERVKLEQNVAGPVTSVAIKTMRQCTYLVLLTLQKITNDAL</sequence>
<dbReference type="AlphaFoldDB" id="A0A8T0G9J2"/>
<gene>
    <name evidence="2" type="ORF">KC19_11G019200</name>
</gene>
<organism evidence="2 3">
    <name type="scientific">Ceratodon purpureus</name>
    <name type="common">Fire moss</name>
    <name type="synonym">Dicranum purpureum</name>
    <dbReference type="NCBI Taxonomy" id="3225"/>
    <lineage>
        <taxon>Eukaryota</taxon>
        <taxon>Viridiplantae</taxon>
        <taxon>Streptophyta</taxon>
        <taxon>Embryophyta</taxon>
        <taxon>Bryophyta</taxon>
        <taxon>Bryophytina</taxon>
        <taxon>Bryopsida</taxon>
        <taxon>Dicranidae</taxon>
        <taxon>Pseudoditrichales</taxon>
        <taxon>Ditrichaceae</taxon>
        <taxon>Ceratodon</taxon>
    </lineage>
</organism>
<proteinExistence type="predicted"/>
<reference evidence="2 3" key="1">
    <citation type="submission" date="2020-06" db="EMBL/GenBank/DDBJ databases">
        <title>WGS assembly of Ceratodon purpureus strain R40.</title>
        <authorList>
            <person name="Carey S.B."/>
            <person name="Jenkins J."/>
            <person name="Shu S."/>
            <person name="Lovell J.T."/>
            <person name="Sreedasyam A."/>
            <person name="Maumus F."/>
            <person name="Tiley G.P."/>
            <person name="Fernandez-Pozo N."/>
            <person name="Barry K."/>
            <person name="Chen C."/>
            <person name="Wang M."/>
            <person name="Lipzen A."/>
            <person name="Daum C."/>
            <person name="Saski C.A."/>
            <person name="Payton A.C."/>
            <person name="Mcbreen J.C."/>
            <person name="Conrad R.E."/>
            <person name="Kollar L.M."/>
            <person name="Olsson S."/>
            <person name="Huttunen S."/>
            <person name="Landis J.B."/>
            <person name="Wickett N.J."/>
            <person name="Johnson M.G."/>
            <person name="Rensing S.A."/>
            <person name="Grimwood J."/>
            <person name="Schmutz J."/>
            <person name="Mcdaniel S.F."/>
        </authorList>
    </citation>
    <scope>NUCLEOTIDE SEQUENCE [LARGE SCALE GENOMIC DNA]</scope>
    <source>
        <strain evidence="2 3">R40</strain>
    </source>
</reference>
<feature type="region of interest" description="Disordered" evidence="1">
    <location>
        <begin position="91"/>
        <end position="116"/>
    </location>
</feature>
<accession>A0A8T0G9J2</accession>
<keyword evidence="3" id="KW-1185">Reference proteome</keyword>
<evidence type="ECO:0000313" key="2">
    <source>
        <dbReference type="EMBL" id="KAG0556006.1"/>
    </source>
</evidence>
<evidence type="ECO:0000256" key="1">
    <source>
        <dbReference type="SAM" id="MobiDB-lite"/>
    </source>
</evidence>
<comment type="caution">
    <text evidence="2">The sequence shown here is derived from an EMBL/GenBank/DDBJ whole genome shotgun (WGS) entry which is preliminary data.</text>
</comment>
<evidence type="ECO:0000313" key="3">
    <source>
        <dbReference type="Proteomes" id="UP000822688"/>
    </source>
</evidence>
<dbReference type="Proteomes" id="UP000822688">
    <property type="component" value="Chromosome 11"/>
</dbReference>
<protein>
    <submittedName>
        <fullName evidence="2">Uncharacterized protein</fullName>
    </submittedName>
</protein>
<name>A0A8T0G9J2_CERPU</name>
<feature type="compositionally biased region" description="Basic and acidic residues" evidence="1">
    <location>
        <begin position="92"/>
        <end position="116"/>
    </location>
</feature>
<dbReference type="EMBL" id="CM026432">
    <property type="protein sequence ID" value="KAG0556006.1"/>
    <property type="molecule type" value="Genomic_DNA"/>
</dbReference>